<sequence>MQTIIKIGLSLLIILLATGVAKKYPPLAGLIGVMPLTGALVFCWIHWENQGDTDLMIQTASAAIWGIIPSILFFVCLLGVLKAGYSFYSAFTLSAAVWILGAVGHQYFLRG</sequence>
<name>A0A0D2K1I7_9BACT</name>
<organism evidence="2 3">
    <name type="scientific">Dethiosulfatarculus sandiegensis</name>
    <dbReference type="NCBI Taxonomy" id="1429043"/>
    <lineage>
        <taxon>Bacteria</taxon>
        <taxon>Pseudomonadati</taxon>
        <taxon>Thermodesulfobacteriota</taxon>
        <taxon>Desulfarculia</taxon>
        <taxon>Desulfarculales</taxon>
        <taxon>Desulfarculaceae</taxon>
        <taxon>Dethiosulfatarculus</taxon>
    </lineage>
</organism>
<dbReference type="STRING" id="1429043.X474_01945"/>
<feature type="transmembrane region" description="Helical" evidence="1">
    <location>
        <begin position="87"/>
        <end position="109"/>
    </location>
</feature>
<evidence type="ECO:0000313" key="2">
    <source>
        <dbReference type="EMBL" id="KIX15510.1"/>
    </source>
</evidence>
<keyword evidence="1" id="KW-0812">Transmembrane</keyword>
<keyword evidence="3" id="KW-1185">Reference proteome</keyword>
<dbReference type="InParanoid" id="A0A0D2K1I7"/>
<evidence type="ECO:0000256" key="1">
    <source>
        <dbReference type="SAM" id="Phobius"/>
    </source>
</evidence>
<keyword evidence="1" id="KW-1133">Transmembrane helix</keyword>
<evidence type="ECO:0008006" key="4">
    <source>
        <dbReference type="Google" id="ProtNLM"/>
    </source>
</evidence>
<feature type="transmembrane region" description="Helical" evidence="1">
    <location>
        <begin position="59"/>
        <end position="81"/>
    </location>
</feature>
<dbReference type="Proteomes" id="UP000032233">
    <property type="component" value="Unassembled WGS sequence"/>
</dbReference>
<dbReference type="EMBL" id="AZAC01000002">
    <property type="protein sequence ID" value="KIX15510.1"/>
    <property type="molecule type" value="Genomic_DNA"/>
</dbReference>
<proteinExistence type="predicted"/>
<gene>
    <name evidence="2" type="ORF">X474_01945</name>
</gene>
<accession>A0A0D2K1I7</accession>
<evidence type="ECO:0000313" key="3">
    <source>
        <dbReference type="Proteomes" id="UP000032233"/>
    </source>
</evidence>
<comment type="caution">
    <text evidence="2">The sequence shown here is derived from an EMBL/GenBank/DDBJ whole genome shotgun (WGS) entry which is preliminary data.</text>
</comment>
<feature type="transmembrane region" description="Helical" evidence="1">
    <location>
        <begin position="31"/>
        <end position="47"/>
    </location>
</feature>
<dbReference type="AlphaFoldDB" id="A0A0D2K1I7"/>
<reference evidence="2 3" key="1">
    <citation type="submission" date="2013-11" db="EMBL/GenBank/DDBJ databases">
        <title>Metagenomic analysis of a methanogenic consortium involved in long chain n-alkane degradation.</title>
        <authorList>
            <person name="Davidova I.A."/>
            <person name="Callaghan A.V."/>
            <person name="Wawrik B."/>
            <person name="Pruitt S."/>
            <person name="Marks C."/>
            <person name="Duncan K.E."/>
            <person name="Suflita J.M."/>
        </authorList>
    </citation>
    <scope>NUCLEOTIDE SEQUENCE [LARGE SCALE GENOMIC DNA]</scope>
    <source>
        <strain evidence="2 3">SPR</strain>
    </source>
</reference>
<keyword evidence="1" id="KW-0472">Membrane</keyword>
<protein>
    <recommendedName>
        <fullName evidence="4">DUF3147 family protein</fullName>
    </recommendedName>
</protein>